<name>A0A9E8AD95_9RHAB</name>
<evidence type="ECO:0000313" key="2">
    <source>
        <dbReference type="EMBL" id="UYL95570.1"/>
    </source>
</evidence>
<dbReference type="EMBL" id="ON746523">
    <property type="protein sequence ID" value="UYL95570.1"/>
    <property type="molecule type" value="Viral_cRNA"/>
</dbReference>
<organism evidence="2">
    <name type="scientific">Tongren Rhabd tick virus 1</name>
    <dbReference type="NCBI Taxonomy" id="2972325"/>
    <lineage>
        <taxon>Viruses</taxon>
        <taxon>Riboviria</taxon>
        <taxon>Orthornavirae</taxon>
        <taxon>Negarnaviricota</taxon>
        <taxon>Haploviricotina</taxon>
        <taxon>Monjiviricetes</taxon>
        <taxon>Mononegavirales</taxon>
        <taxon>Rhabdoviridae</taxon>
        <taxon>Deltarhabdovirinae</taxon>
        <taxon>Betaricinrhavirus</taxon>
        <taxon>Betaricinrhavirus tongren</taxon>
    </lineage>
</organism>
<proteinExistence type="predicted"/>
<protein>
    <submittedName>
        <fullName evidence="2">Uncharacterized protein</fullName>
    </submittedName>
</protein>
<sequence>MTDTKTWMSGCPLDGTPMADWPSASAPPTTTLPAASPWPISLTPCQRMSSAAGSRFPFLGWPPKFGSPPLMTSSVLESRSGKRGNTRSIFEALARLPLATRRLGLQPLPLPLLPQELIRLPPPSPSQAQARIRNTSFLWARCQSNPLLLKTRLPSWETLCSGARKGPKRQGQGRAASISNRRFKKTYKDQRISLSFPFPP</sequence>
<reference evidence="2" key="1">
    <citation type="submission" date="2022-05" db="EMBL/GenBank/DDBJ databases">
        <authorList>
            <person name="Cao W."/>
            <person name="Jia N."/>
            <person name="Lam T.T.-Y."/>
            <person name="Ni X."/>
            <person name="Liu J."/>
        </authorList>
    </citation>
    <scope>NUCLEOTIDE SEQUENCE</scope>
    <source>
        <strain evidence="2">TIGMIC 1</strain>
    </source>
</reference>
<feature type="region of interest" description="Disordered" evidence="1">
    <location>
        <begin position="1"/>
        <end position="37"/>
    </location>
</feature>
<evidence type="ECO:0000256" key="1">
    <source>
        <dbReference type="SAM" id="MobiDB-lite"/>
    </source>
</evidence>
<feature type="region of interest" description="Disordered" evidence="1">
    <location>
        <begin position="162"/>
        <end position="182"/>
    </location>
</feature>
<accession>A0A9E8AD95</accession>
<feature type="compositionally biased region" description="Low complexity" evidence="1">
    <location>
        <begin position="21"/>
        <end position="37"/>
    </location>
</feature>